<organism evidence="2 3">
    <name type="scientific">Nocardia vermiculata</name>
    <dbReference type="NCBI Taxonomy" id="257274"/>
    <lineage>
        <taxon>Bacteria</taxon>
        <taxon>Bacillati</taxon>
        <taxon>Actinomycetota</taxon>
        <taxon>Actinomycetes</taxon>
        <taxon>Mycobacteriales</taxon>
        <taxon>Nocardiaceae</taxon>
        <taxon>Nocardia</taxon>
    </lineage>
</organism>
<dbReference type="PROSITE" id="PS51257">
    <property type="entry name" value="PROKAR_LIPOPROTEIN"/>
    <property type="match status" value="1"/>
</dbReference>
<keyword evidence="2" id="KW-0540">Nuclease</keyword>
<sequence>MLRWAGRPAVITVAVAAVLLLVTGCAVFTGPSPAPGSPTRAQLEQLLRVVRVIPKRPRPGGYDRDCGAGHRCVFGPAWSDDQDAPGGHDGCDSRDNVLARQLRGIRFRPGTDNCVVVAGTLRDPYTGRSITFEKSRAREVQIDHVYPLAAAWDMGAAGWSRDMRTRFANDVVFNLLAVDGPTNMDKSDRTPSHWLPPARAYRCFYAGKYLTAAAEYRLPITAADQAVLARVARGCP</sequence>
<dbReference type="InterPro" id="IPR011089">
    <property type="entry name" value="GmrSD_C"/>
</dbReference>
<dbReference type="AlphaFoldDB" id="A0A846XVG1"/>
<evidence type="ECO:0000313" key="3">
    <source>
        <dbReference type="Proteomes" id="UP000565711"/>
    </source>
</evidence>
<dbReference type="GO" id="GO:0004519">
    <property type="term" value="F:endonuclease activity"/>
    <property type="evidence" value="ECO:0007669"/>
    <property type="project" value="UniProtKB-KW"/>
</dbReference>
<evidence type="ECO:0000313" key="2">
    <source>
        <dbReference type="EMBL" id="NKY50617.1"/>
    </source>
</evidence>
<comment type="caution">
    <text evidence="2">The sequence shown here is derived from an EMBL/GenBank/DDBJ whole genome shotgun (WGS) entry which is preliminary data.</text>
</comment>
<reference evidence="2 3" key="1">
    <citation type="submission" date="2020-04" db="EMBL/GenBank/DDBJ databases">
        <title>MicrobeNet Type strains.</title>
        <authorList>
            <person name="Nicholson A.C."/>
        </authorList>
    </citation>
    <scope>NUCLEOTIDE SEQUENCE [LARGE SCALE GENOMIC DNA]</scope>
    <source>
        <strain evidence="2 3">JCM 12354</strain>
    </source>
</reference>
<gene>
    <name evidence="2" type="ORF">HGA08_10375</name>
</gene>
<dbReference type="PANTHER" id="PTHR24094">
    <property type="entry name" value="SECRETED PROTEIN"/>
    <property type="match status" value="1"/>
</dbReference>
<protein>
    <submittedName>
        <fullName evidence="2">HNH endonuclease</fullName>
    </submittedName>
</protein>
<dbReference type="PANTHER" id="PTHR24094:SF15">
    <property type="entry name" value="AMP-DEPENDENT SYNTHETASE_LIGASE DOMAIN-CONTAINING PROTEIN-RELATED"/>
    <property type="match status" value="1"/>
</dbReference>
<keyword evidence="3" id="KW-1185">Reference proteome</keyword>
<proteinExistence type="predicted"/>
<name>A0A846XVG1_9NOCA</name>
<feature type="domain" description="GmrSD restriction endonucleases C-terminal" evidence="1">
    <location>
        <begin position="93"/>
        <end position="231"/>
    </location>
</feature>
<dbReference type="Proteomes" id="UP000565711">
    <property type="component" value="Unassembled WGS sequence"/>
</dbReference>
<dbReference type="EMBL" id="JAAXOP010000004">
    <property type="protein sequence ID" value="NKY50617.1"/>
    <property type="molecule type" value="Genomic_DNA"/>
</dbReference>
<keyword evidence="2" id="KW-0378">Hydrolase</keyword>
<dbReference type="RefSeq" id="WP_067871917.1">
    <property type="nucleotide sequence ID" value="NZ_JAAXOP010000004.1"/>
</dbReference>
<accession>A0A846XVG1</accession>
<dbReference type="Pfam" id="PF07510">
    <property type="entry name" value="GmrSD_C"/>
    <property type="match status" value="1"/>
</dbReference>
<keyword evidence="2" id="KW-0255">Endonuclease</keyword>
<evidence type="ECO:0000259" key="1">
    <source>
        <dbReference type="Pfam" id="PF07510"/>
    </source>
</evidence>